<keyword evidence="4" id="KW-0132">Cell division</keyword>
<reference evidence="11" key="1">
    <citation type="journal article" date="2020" name="mSystems">
        <title>Genome- and Community-Level Interaction Insights into Carbon Utilization and Element Cycling Functions of Hydrothermarchaeota in Hydrothermal Sediment.</title>
        <authorList>
            <person name="Zhou Z."/>
            <person name="Liu Y."/>
            <person name="Xu W."/>
            <person name="Pan J."/>
            <person name="Luo Z.H."/>
            <person name="Li M."/>
        </authorList>
    </citation>
    <scope>NUCLEOTIDE SEQUENCE [LARGE SCALE GENOMIC DNA]</scope>
    <source>
        <strain evidence="11">SpSt-456</strain>
    </source>
</reference>
<evidence type="ECO:0000256" key="9">
    <source>
        <dbReference type="SAM" id="Phobius"/>
    </source>
</evidence>
<keyword evidence="3" id="KW-0997">Cell inner membrane</keyword>
<evidence type="ECO:0000259" key="10">
    <source>
        <dbReference type="PROSITE" id="PS51779"/>
    </source>
</evidence>
<dbReference type="InterPro" id="IPR026579">
    <property type="entry name" value="FtsQ"/>
</dbReference>
<keyword evidence="8" id="KW-0131">Cell cycle</keyword>
<proteinExistence type="predicted"/>
<keyword evidence="2" id="KW-1003">Cell membrane</keyword>
<dbReference type="AlphaFoldDB" id="A0A831ZXK5"/>
<accession>A0A831ZXK5</accession>
<dbReference type="GO" id="GO:0090529">
    <property type="term" value="P:cell septum assembly"/>
    <property type="evidence" value="ECO:0007669"/>
    <property type="project" value="InterPro"/>
</dbReference>
<evidence type="ECO:0000256" key="7">
    <source>
        <dbReference type="ARBA" id="ARBA00023136"/>
    </source>
</evidence>
<dbReference type="GO" id="GO:0016020">
    <property type="term" value="C:membrane"/>
    <property type="evidence" value="ECO:0007669"/>
    <property type="project" value="UniProtKB-SubCell"/>
</dbReference>
<dbReference type="PANTHER" id="PTHR35851:SF1">
    <property type="entry name" value="CELL DIVISION PROTEIN FTSQ"/>
    <property type="match status" value="1"/>
</dbReference>
<feature type="transmembrane region" description="Helical" evidence="9">
    <location>
        <begin position="20"/>
        <end position="44"/>
    </location>
</feature>
<dbReference type="PANTHER" id="PTHR35851">
    <property type="entry name" value="CELL DIVISION PROTEIN FTSQ"/>
    <property type="match status" value="1"/>
</dbReference>
<dbReference type="InterPro" id="IPR013685">
    <property type="entry name" value="POTRA_FtsQ_type"/>
</dbReference>
<dbReference type="Pfam" id="PF03799">
    <property type="entry name" value="FtsQ_DivIB_C"/>
    <property type="match status" value="1"/>
</dbReference>
<name>A0A831ZXK5_9BACT</name>
<evidence type="ECO:0000313" key="11">
    <source>
        <dbReference type="EMBL" id="HFK95848.1"/>
    </source>
</evidence>
<dbReference type="Pfam" id="PF08478">
    <property type="entry name" value="POTRA_1"/>
    <property type="match status" value="1"/>
</dbReference>
<feature type="domain" description="POTRA" evidence="10">
    <location>
        <begin position="56"/>
        <end position="124"/>
    </location>
</feature>
<comment type="subcellular location">
    <subcellularLocation>
        <location evidence="1">Membrane</location>
    </subcellularLocation>
</comment>
<dbReference type="EMBL" id="DSTK01000005">
    <property type="protein sequence ID" value="HFK95848.1"/>
    <property type="molecule type" value="Genomic_DNA"/>
</dbReference>
<evidence type="ECO:0000256" key="4">
    <source>
        <dbReference type="ARBA" id="ARBA00022618"/>
    </source>
</evidence>
<sequence length="274" mass="30532">MMRPKRNRYRRDPRRVGGPIHWVVVLLVLGFIMAGVVGLSAALARAYGALLEAPVLTVDTVDVRGATKLERKEILDTLGVPKGTNMLRLRLDVLAARLEKLPWVRSARVDVEPSGRLLVTLDERKPKAVVMGVRPLLMDEDGVLFLEVKPEAHTELPYVTKVGDKKPALGDRLPVSFLKAFQELLEAVEGSAGFGVRFISEILWDPLEGMTIFANPKGTRIHLGTGEYARKMRRLRAVLKAVERRTGLDVLEVVDLSYPDRAYIQGRFPKPQGV</sequence>
<comment type="caution">
    <text evidence="11">The sequence shown here is derived from an EMBL/GenBank/DDBJ whole genome shotgun (WGS) entry which is preliminary data.</text>
</comment>
<evidence type="ECO:0000256" key="6">
    <source>
        <dbReference type="ARBA" id="ARBA00022989"/>
    </source>
</evidence>
<gene>
    <name evidence="11" type="ORF">ENS06_00820</name>
</gene>
<evidence type="ECO:0000256" key="2">
    <source>
        <dbReference type="ARBA" id="ARBA00022475"/>
    </source>
</evidence>
<evidence type="ECO:0000256" key="3">
    <source>
        <dbReference type="ARBA" id="ARBA00022519"/>
    </source>
</evidence>
<evidence type="ECO:0000256" key="8">
    <source>
        <dbReference type="ARBA" id="ARBA00023306"/>
    </source>
</evidence>
<organism evidence="11">
    <name type="scientific">Desulfacinum infernum</name>
    <dbReference type="NCBI Taxonomy" id="35837"/>
    <lineage>
        <taxon>Bacteria</taxon>
        <taxon>Pseudomonadati</taxon>
        <taxon>Thermodesulfobacteriota</taxon>
        <taxon>Syntrophobacteria</taxon>
        <taxon>Syntrophobacterales</taxon>
        <taxon>Syntrophobacteraceae</taxon>
        <taxon>Desulfacinum</taxon>
    </lineage>
</organism>
<dbReference type="Gene3D" id="3.10.20.310">
    <property type="entry name" value="membrane protein fhac"/>
    <property type="match status" value="1"/>
</dbReference>
<keyword evidence="5 9" id="KW-0812">Transmembrane</keyword>
<evidence type="ECO:0000256" key="5">
    <source>
        <dbReference type="ARBA" id="ARBA00022692"/>
    </source>
</evidence>
<keyword evidence="7 9" id="KW-0472">Membrane</keyword>
<dbReference type="PROSITE" id="PS51779">
    <property type="entry name" value="POTRA"/>
    <property type="match status" value="1"/>
</dbReference>
<keyword evidence="6 9" id="KW-1133">Transmembrane helix</keyword>
<dbReference type="InterPro" id="IPR005548">
    <property type="entry name" value="Cell_div_FtsQ/DivIB_C"/>
</dbReference>
<protein>
    <submittedName>
        <fullName evidence="11">FtsQ-type POTRA domain-containing protein</fullName>
    </submittedName>
</protein>
<dbReference type="InterPro" id="IPR034746">
    <property type="entry name" value="POTRA"/>
</dbReference>
<evidence type="ECO:0000256" key="1">
    <source>
        <dbReference type="ARBA" id="ARBA00004370"/>
    </source>
</evidence>